<reference evidence="1 2" key="1">
    <citation type="submission" date="2019-10" db="EMBL/GenBank/DDBJ databases">
        <title>Genomic analysis of Raineyella sp. CBA3103.</title>
        <authorList>
            <person name="Roh S.W."/>
        </authorList>
    </citation>
    <scope>NUCLEOTIDE SEQUENCE [LARGE SCALE GENOMIC DNA]</scope>
    <source>
        <strain evidence="1 2">CBA3103</strain>
    </source>
</reference>
<evidence type="ECO:0000313" key="1">
    <source>
        <dbReference type="EMBL" id="QGF23700.1"/>
    </source>
</evidence>
<dbReference type="EMBL" id="CP045725">
    <property type="protein sequence ID" value="QGF23700.1"/>
    <property type="molecule type" value="Genomic_DNA"/>
</dbReference>
<dbReference type="KEGG" id="rain:Rai3103_08475"/>
<organism evidence="1 2">
    <name type="scientific">Raineyella fluvialis</name>
    <dbReference type="NCBI Taxonomy" id="2662261"/>
    <lineage>
        <taxon>Bacteria</taxon>
        <taxon>Bacillati</taxon>
        <taxon>Actinomycetota</taxon>
        <taxon>Actinomycetes</taxon>
        <taxon>Propionibacteriales</taxon>
        <taxon>Propionibacteriaceae</taxon>
        <taxon>Raineyella</taxon>
    </lineage>
</organism>
<dbReference type="InterPro" id="IPR007423">
    <property type="entry name" value="Sel_put"/>
</dbReference>
<evidence type="ECO:0000313" key="2">
    <source>
        <dbReference type="Proteomes" id="UP000386847"/>
    </source>
</evidence>
<dbReference type="Pfam" id="PF04328">
    <property type="entry name" value="Sel_put"/>
    <property type="match status" value="1"/>
</dbReference>
<dbReference type="Proteomes" id="UP000386847">
    <property type="component" value="Chromosome"/>
</dbReference>
<name>A0A5Q2F9Q3_9ACTN</name>
<dbReference type="AlphaFoldDB" id="A0A5Q2F9Q3"/>
<accession>A0A5Q2F9Q3</accession>
<proteinExistence type="predicted"/>
<dbReference type="RefSeq" id="WP_153572230.1">
    <property type="nucleotide sequence ID" value="NZ_CP045725.1"/>
</dbReference>
<sequence>MTGFQPDQRTGRFAIAVESARDDGSAPVRGPEEGDAVQRAWHGTVAVVRGLAGLDKYDRYVAHQSRTHPDEPLLSEAEFWRCSWDAEGRNPKARCC</sequence>
<protein>
    <submittedName>
        <fullName evidence="1">Putative selenoprotein</fullName>
    </submittedName>
</protein>
<gene>
    <name evidence="1" type="ORF">Rai3103_08475</name>
</gene>
<keyword evidence="2" id="KW-1185">Reference proteome</keyword>